<protein>
    <submittedName>
        <fullName evidence="1">Uncharacterized protein</fullName>
    </submittedName>
</protein>
<comment type="caution">
    <text evidence="1">The sequence shown here is derived from an EMBL/GenBank/DDBJ whole genome shotgun (WGS) entry which is preliminary data.</text>
</comment>
<evidence type="ECO:0000313" key="2">
    <source>
        <dbReference type="Proteomes" id="UP000613011"/>
    </source>
</evidence>
<dbReference type="RefSeq" id="WP_201683141.1">
    <property type="nucleotide sequence ID" value="NZ_JAEQNA010000001.1"/>
</dbReference>
<dbReference type="EMBL" id="JAEQNA010000001">
    <property type="protein sequence ID" value="MBL0420154.1"/>
    <property type="molecule type" value="Genomic_DNA"/>
</dbReference>
<name>A0A937D149_9BURK</name>
<sequence length="225" mass="23951">MELARCLPQGRLPELDLVTSPRLAVHWVQRAPAAAAGLAELRQVAAARCAQLFGGTATDWRITGDWRRHGSFVCAALPEAFVRPLEAALASRHARWRWHTSWGWLCRQRSAAIPGDGWTALRSPTTVILWACAAGEVVHFTQLQSTAGEPLATLAERTLALARLESIASGLPTPGALHWIDLCTSDAAPSGLPISSLARGQPGAATPPNEATAVLALSTLRLSPP</sequence>
<proteinExistence type="predicted"/>
<reference evidence="1" key="1">
    <citation type="submission" date="2021-01" db="EMBL/GenBank/DDBJ databases">
        <title>Ramlibacter sp. strain AW1 16S ribosomal RNA gene Genome sequencing and assembly.</title>
        <authorList>
            <person name="Kang M."/>
        </authorList>
    </citation>
    <scope>NUCLEOTIDE SEQUENCE</scope>
    <source>
        <strain evidence="1">AW1</strain>
    </source>
</reference>
<dbReference type="AlphaFoldDB" id="A0A937D149"/>
<organism evidence="1 2">
    <name type="scientific">Ramlibacter aurantiacus</name>
    <dbReference type="NCBI Taxonomy" id="2801330"/>
    <lineage>
        <taxon>Bacteria</taxon>
        <taxon>Pseudomonadati</taxon>
        <taxon>Pseudomonadota</taxon>
        <taxon>Betaproteobacteria</taxon>
        <taxon>Burkholderiales</taxon>
        <taxon>Comamonadaceae</taxon>
        <taxon>Ramlibacter</taxon>
    </lineage>
</organism>
<accession>A0A937D149</accession>
<evidence type="ECO:0000313" key="1">
    <source>
        <dbReference type="EMBL" id="MBL0420154.1"/>
    </source>
</evidence>
<gene>
    <name evidence="1" type="ORF">JI739_07315</name>
</gene>
<dbReference type="Proteomes" id="UP000613011">
    <property type="component" value="Unassembled WGS sequence"/>
</dbReference>
<keyword evidence="2" id="KW-1185">Reference proteome</keyword>